<protein>
    <recommendedName>
        <fullName evidence="2">Ig-like domain-containing protein</fullName>
    </recommendedName>
</protein>
<accession>A0A0F9BIM9</accession>
<evidence type="ECO:0000313" key="1">
    <source>
        <dbReference type="EMBL" id="KKL21729.1"/>
    </source>
</evidence>
<sequence length="208" mass="23569">MSTLHKTLIFTVCCGLLVAGYLLPMAFAQAPSPQVIFTWQAHNFYPSNYSGKAAATINTSIVISATVIRNNRFVDTSKANFIWYIDGRFFSRGSGLSEIVLKINKLRGDEYFVRMSIDLDGERIEGSFTVPVSGQRTVIEMPSPNNIVFRKRQIVFHAVPYFFNVVSFDNFEFFWSIDNQNQPKQRSNRLVLDIGDSPYLSGEEVLIS</sequence>
<name>A0A0F9BIM9_9ZZZZ</name>
<organism evidence="1">
    <name type="scientific">marine sediment metagenome</name>
    <dbReference type="NCBI Taxonomy" id="412755"/>
    <lineage>
        <taxon>unclassified sequences</taxon>
        <taxon>metagenomes</taxon>
        <taxon>ecological metagenomes</taxon>
    </lineage>
</organism>
<proteinExistence type="predicted"/>
<reference evidence="1" key="1">
    <citation type="journal article" date="2015" name="Nature">
        <title>Complex archaea that bridge the gap between prokaryotes and eukaryotes.</title>
        <authorList>
            <person name="Spang A."/>
            <person name="Saw J.H."/>
            <person name="Jorgensen S.L."/>
            <person name="Zaremba-Niedzwiedzka K."/>
            <person name="Martijn J."/>
            <person name="Lind A.E."/>
            <person name="van Eijk R."/>
            <person name="Schleper C."/>
            <person name="Guy L."/>
            <person name="Ettema T.J."/>
        </authorList>
    </citation>
    <scope>NUCLEOTIDE SEQUENCE</scope>
</reference>
<evidence type="ECO:0008006" key="2">
    <source>
        <dbReference type="Google" id="ProtNLM"/>
    </source>
</evidence>
<gene>
    <name evidence="1" type="ORF">LCGC14_2442510</name>
</gene>
<comment type="caution">
    <text evidence="1">The sequence shown here is derived from an EMBL/GenBank/DDBJ whole genome shotgun (WGS) entry which is preliminary data.</text>
</comment>
<dbReference type="AlphaFoldDB" id="A0A0F9BIM9"/>
<dbReference type="EMBL" id="LAZR01037620">
    <property type="protein sequence ID" value="KKL21729.1"/>
    <property type="molecule type" value="Genomic_DNA"/>
</dbReference>
<feature type="non-terminal residue" evidence="1">
    <location>
        <position position="208"/>
    </location>
</feature>